<keyword evidence="6" id="KW-1185">Reference proteome</keyword>
<evidence type="ECO:0008006" key="7">
    <source>
        <dbReference type="Google" id="ProtNLM"/>
    </source>
</evidence>
<dbReference type="Proteomes" id="UP001159363">
    <property type="component" value="Chromosome 1"/>
</dbReference>
<dbReference type="Gene3D" id="1.20.80.10">
    <property type="match status" value="1"/>
</dbReference>
<dbReference type="InterPro" id="IPR035984">
    <property type="entry name" value="Acyl-CoA-binding_sf"/>
</dbReference>
<dbReference type="Pfam" id="PF13897">
    <property type="entry name" value="GOLD_2"/>
    <property type="match status" value="1"/>
</dbReference>
<name>A0ABQ9IF11_9NEOP</name>
<dbReference type="SUPFAM" id="SSF47027">
    <property type="entry name" value="Acyl-CoA binding protein"/>
    <property type="match status" value="1"/>
</dbReference>
<keyword evidence="1" id="KW-0007">Acetylation</keyword>
<evidence type="ECO:0000256" key="1">
    <source>
        <dbReference type="ARBA" id="ARBA00022990"/>
    </source>
</evidence>
<evidence type="ECO:0000259" key="3">
    <source>
        <dbReference type="PROSITE" id="PS50866"/>
    </source>
</evidence>
<feature type="domain" description="GOLD" evidence="3">
    <location>
        <begin position="339"/>
        <end position="504"/>
    </location>
</feature>
<dbReference type="PROSITE" id="PS50866">
    <property type="entry name" value="GOLD"/>
    <property type="match status" value="1"/>
</dbReference>
<dbReference type="InterPro" id="IPR014352">
    <property type="entry name" value="FERM/acyl-CoA-bd_prot_sf"/>
</dbReference>
<dbReference type="InterPro" id="IPR000582">
    <property type="entry name" value="Acyl-CoA-binding_protein"/>
</dbReference>
<evidence type="ECO:0000313" key="6">
    <source>
        <dbReference type="Proteomes" id="UP001159363"/>
    </source>
</evidence>
<dbReference type="SUPFAM" id="SSF101576">
    <property type="entry name" value="Supernatant protein factor (SPF), C-terminal domain"/>
    <property type="match status" value="1"/>
</dbReference>
<feature type="region of interest" description="Disordered" evidence="2">
    <location>
        <begin position="405"/>
        <end position="433"/>
    </location>
</feature>
<dbReference type="Gene3D" id="2.60.120.680">
    <property type="entry name" value="GOLD domain"/>
    <property type="match status" value="1"/>
</dbReference>
<dbReference type="InterPro" id="IPR009038">
    <property type="entry name" value="GOLD_dom"/>
</dbReference>
<dbReference type="PANTHER" id="PTHR22973">
    <property type="entry name" value="LD35087P"/>
    <property type="match status" value="1"/>
</dbReference>
<gene>
    <name evidence="5" type="ORF">PR048_000397</name>
</gene>
<feature type="region of interest" description="Disordered" evidence="2">
    <location>
        <begin position="119"/>
        <end position="168"/>
    </location>
</feature>
<dbReference type="Pfam" id="PF03564">
    <property type="entry name" value="DUF1759"/>
    <property type="match status" value="1"/>
</dbReference>
<proteinExistence type="predicted"/>
<dbReference type="PANTHER" id="PTHR22973:SF12">
    <property type="entry name" value="LD35087P"/>
    <property type="match status" value="1"/>
</dbReference>
<evidence type="ECO:0000259" key="4">
    <source>
        <dbReference type="PROSITE" id="PS51228"/>
    </source>
</evidence>
<sequence>MLDYLCTICAEEIHHYSSPLQVLNIILSILFAEKEGKAVHLSYEDKLKLVAFTRQISHGMFNVDNVPPLGVLDVIGRDRRLAWQALGDISRQDAMVGFVELLDKTCPIFRPYVEAHKRDEEERERLAQEELERQKEEEERIRLEEEAERKEEQDRAKQEVQRQLPRRQIQDALNQQTYHQFKAYAEQQYPGNPEQQGVLIRQLQEQHYHQYMQQLYQQQCRQHGPVAELDLGEQAKLLPNGESFSLIKSLPLSVENYELAYETQIERYQDVQTIATMHWDNITQLPKLIVSAPEKLHNMVDVIKENLGALKILKFPGVTCGTGEFPAISAASMWTRKDIKEFKESIRKEGGDAVIKVGHGETVTVRVPTHEDGTCLFWEFATDNYDIGFGVYFEWSKSPTNQVSVHISESEDEEDVEDEEDEGAPPARRSCHQGRMWSEGVPWRGSQGSAGHRSLSLCRLYRRDCQEEVYAGSHLYPGQGIYLLKFDNSYSLWRSKTLYYRVYYTR</sequence>
<evidence type="ECO:0000313" key="5">
    <source>
        <dbReference type="EMBL" id="KAJ8895072.1"/>
    </source>
</evidence>
<protein>
    <recommendedName>
        <fullName evidence="7">Golgi resident protein GCP60</fullName>
    </recommendedName>
</protein>
<feature type="compositionally biased region" description="Acidic residues" evidence="2">
    <location>
        <begin position="410"/>
        <end position="423"/>
    </location>
</feature>
<reference evidence="5 6" key="1">
    <citation type="submission" date="2023-02" db="EMBL/GenBank/DDBJ databases">
        <title>LHISI_Scaffold_Assembly.</title>
        <authorList>
            <person name="Stuart O.P."/>
            <person name="Cleave R."/>
            <person name="Magrath M.J.L."/>
            <person name="Mikheyev A.S."/>
        </authorList>
    </citation>
    <scope>NUCLEOTIDE SEQUENCE [LARGE SCALE GENOMIC DNA]</scope>
    <source>
        <strain evidence="5">Daus_M_001</strain>
        <tissue evidence="5">Leg muscle</tissue>
    </source>
</reference>
<dbReference type="InterPro" id="IPR036598">
    <property type="entry name" value="GOLD_dom_sf"/>
</dbReference>
<dbReference type="PROSITE" id="PS51228">
    <property type="entry name" value="ACB_2"/>
    <property type="match status" value="1"/>
</dbReference>
<dbReference type="EMBL" id="JARBHB010000001">
    <property type="protein sequence ID" value="KAJ8895072.1"/>
    <property type="molecule type" value="Genomic_DNA"/>
</dbReference>
<dbReference type="InterPro" id="IPR005312">
    <property type="entry name" value="DUF1759"/>
</dbReference>
<dbReference type="Pfam" id="PF00887">
    <property type="entry name" value="ACBP"/>
    <property type="match status" value="1"/>
</dbReference>
<dbReference type="InterPro" id="IPR052269">
    <property type="entry name" value="Golgi-PI4KB_interaction"/>
</dbReference>
<comment type="caution">
    <text evidence="5">The sequence shown here is derived from an EMBL/GenBank/DDBJ whole genome shotgun (WGS) entry which is preliminary data.</text>
</comment>
<organism evidence="5 6">
    <name type="scientific">Dryococelus australis</name>
    <dbReference type="NCBI Taxonomy" id="614101"/>
    <lineage>
        <taxon>Eukaryota</taxon>
        <taxon>Metazoa</taxon>
        <taxon>Ecdysozoa</taxon>
        <taxon>Arthropoda</taxon>
        <taxon>Hexapoda</taxon>
        <taxon>Insecta</taxon>
        <taxon>Pterygota</taxon>
        <taxon>Neoptera</taxon>
        <taxon>Polyneoptera</taxon>
        <taxon>Phasmatodea</taxon>
        <taxon>Verophasmatodea</taxon>
        <taxon>Anareolatae</taxon>
        <taxon>Phasmatidae</taxon>
        <taxon>Eurycanthinae</taxon>
        <taxon>Dryococelus</taxon>
    </lineage>
</organism>
<accession>A0ABQ9IF11</accession>
<evidence type="ECO:0000256" key="2">
    <source>
        <dbReference type="SAM" id="MobiDB-lite"/>
    </source>
</evidence>
<feature type="compositionally biased region" description="Basic and acidic residues" evidence="2">
    <location>
        <begin position="119"/>
        <end position="160"/>
    </location>
</feature>
<feature type="domain" description="ACB" evidence="4">
    <location>
        <begin position="20"/>
        <end position="111"/>
    </location>
</feature>